<dbReference type="AlphaFoldDB" id="A0A9Q9SNK5"/>
<protein>
    <recommendedName>
        <fullName evidence="3">Zinc-ribbon domain-containing protein</fullName>
    </recommendedName>
</protein>
<gene>
    <name evidence="1" type="ORF">BAR24066_05705</name>
</gene>
<dbReference type="Proteomes" id="UP000494172">
    <property type="component" value="Unassembled WGS sequence"/>
</dbReference>
<evidence type="ECO:0008006" key="3">
    <source>
        <dbReference type="Google" id="ProtNLM"/>
    </source>
</evidence>
<reference evidence="1 2" key="1">
    <citation type="submission" date="2019-09" db="EMBL/GenBank/DDBJ databases">
        <authorList>
            <person name="Depoorter E."/>
        </authorList>
    </citation>
    <scope>NUCLEOTIDE SEQUENCE [LARGE SCALE GENOMIC DNA]</scope>
    <source>
        <strain evidence="1">LMG 24066</strain>
    </source>
</reference>
<organism evidence="1 2">
    <name type="scientific">Burkholderia arboris</name>
    <dbReference type="NCBI Taxonomy" id="488730"/>
    <lineage>
        <taxon>Bacteria</taxon>
        <taxon>Pseudomonadati</taxon>
        <taxon>Pseudomonadota</taxon>
        <taxon>Betaproteobacteria</taxon>
        <taxon>Burkholderiales</taxon>
        <taxon>Burkholderiaceae</taxon>
        <taxon>Burkholderia</taxon>
        <taxon>Burkholderia cepacia complex</taxon>
    </lineage>
</organism>
<sequence>MKLQQCVADLGWCCLSSTWIDTNARYEFICARGHVFERTAATLLYRSGGAPVCARCEDEGLRDRWMDKLAERGGTLLNGPFTGLMRRYRIRCAAGHEWDVQGRKISEGRWCPDCARTESKHRGWHADSLTQLQAAAQAKDGRCLPTEYTARGRKYKFECAQGHRWEAKASDILRGTWCSRCAKLISAGQVDPNGLVRLEAAARRRGGVCLATAYHGAGEKYPFRCAAGHEWLAIASQVWLGHWCRQCANLKRRHTIEDMRNLAAMRGGLCLSSEYRGRRVKLMWQCHRGHTWETRPVNISAGKWCPQCAILGRVRVKNNSS</sequence>
<comment type="caution">
    <text evidence="1">The sequence shown here is derived from an EMBL/GenBank/DDBJ whole genome shotgun (WGS) entry which is preliminary data.</text>
</comment>
<evidence type="ECO:0000313" key="2">
    <source>
        <dbReference type="Proteomes" id="UP000494172"/>
    </source>
</evidence>
<name>A0A9Q9SNK5_9BURK</name>
<proteinExistence type="predicted"/>
<dbReference type="EMBL" id="CABVPX010000030">
    <property type="protein sequence ID" value="VWC19080.1"/>
    <property type="molecule type" value="Genomic_DNA"/>
</dbReference>
<accession>A0A9Q9SNK5</accession>
<evidence type="ECO:0000313" key="1">
    <source>
        <dbReference type="EMBL" id="VWC19080.1"/>
    </source>
</evidence>